<sequence>MKQSSASMKPKNKLLPNYYNIEPMSNSENFIVTTFYKFVELEDLTELKLQLLKFCNEVKIKGTILIAKEGINATLTGSKDSIIAFYSFIKSYNCFSDLSFKESISNFTPFKKMKVKIKPEIVTFKAEIDINKRGEYLSPEEWDKFLEKDDIIIIDTRNDYEVALGTFKNATDPKTKAFTELPKWVKENLTEEDKEKTILMFCTGGVRCEKSTAYMKQNGFDKVYHLEGGILKYLESTKNANNNWIGSCFIFDDRSALSHDLTALGSLRNA</sequence>
<dbReference type="InterPro" id="IPR020936">
    <property type="entry name" value="TrhO"/>
</dbReference>
<organism evidence="3 4">
    <name type="scientific">Candidatus Jidaibacter acanthamoebae</name>
    <dbReference type="NCBI Taxonomy" id="86105"/>
    <lineage>
        <taxon>Bacteria</taxon>
        <taxon>Pseudomonadati</taxon>
        <taxon>Pseudomonadota</taxon>
        <taxon>Alphaproteobacteria</taxon>
        <taxon>Rickettsiales</taxon>
        <taxon>Candidatus Midichloriaceae</taxon>
        <taxon>Candidatus Jidaibacter</taxon>
    </lineage>
</organism>
<dbReference type="GO" id="GO:0016705">
    <property type="term" value="F:oxidoreductase activity, acting on paired donors, with incorporation or reduction of molecular oxygen"/>
    <property type="evidence" value="ECO:0007669"/>
    <property type="project" value="UniProtKB-UniRule"/>
</dbReference>
<dbReference type="Gene3D" id="3.30.70.100">
    <property type="match status" value="1"/>
</dbReference>
<dbReference type="Gene3D" id="3.40.250.10">
    <property type="entry name" value="Rhodanese-like domain"/>
    <property type="match status" value="1"/>
</dbReference>
<dbReference type="PROSITE" id="PS50206">
    <property type="entry name" value="RHODANESE_3"/>
    <property type="match status" value="1"/>
</dbReference>
<dbReference type="InterPro" id="IPR040503">
    <property type="entry name" value="TRHO_N"/>
</dbReference>
<keyword evidence="1" id="KW-0819">tRNA processing</keyword>
<protein>
    <recommendedName>
        <fullName evidence="1">tRNA uridine(34) hydroxylase</fullName>
        <ecNumber evidence="1">1.14.-.-</ecNumber>
    </recommendedName>
    <alternativeName>
        <fullName evidence="1">tRNA hydroxylation protein O</fullName>
    </alternativeName>
</protein>
<keyword evidence="1" id="KW-0560">Oxidoreductase</keyword>
<dbReference type="GO" id="GO:0006400">
    <property type="term" value="P:tRNA modification"/>
    <property type="evidence" value="ECO:0007669"/>
    <property type="project" value="UniProtKB-UniRule"/>
</dbReference>
<dbReference type="EC" id="1.14.-.-" evidence="1"/>
<evidence type="ECO:0000256" key="1">
    <source>
        <dbReference type="HAMAP-Rule" id="MF_00469"/>
    </source>
</evidence>
<dbReference type="CDD" id="cd01518">
    <property type="entry name" value="RHOD_YceA"/>
    <property type="match status" value="1"/>
</dbReference>
<comment type="caution">
    <text evidence="3">The sequence shown here is derived from an EMBL/GenBank/DDBJ whole genome shotgun (WGS) entry which is preliminary data.</text>
</comment>
<reference evidence="3 4" key="1">
    <citation type="submission" date="2014-11" db="EMBL/GenBank/DDBJ databases">
        <title>A Rickettsiales Symbiont of Amoebae With Ancient Features.</title>
        <authorList>
            <person name="Schulz F."/>
            <person name="Martijn J."/>
            <person name="Wascher F."/>
            <person name="Kostanjsek R."/>
            <person name="Ettema T.J."/>
            <person name="Horn M."/>
        </authorList>
    </citation>
    <scope>NUCLEOTIDE SEQUENCE [LARGE SCALE GENOMIC DNA]</scope>
    <source>
        <strain evidence="3 4">UWC36</strain>
    </source>
</reference>
<accession>A0A0C1QJ97</accession>
<dbReference type="EMBL" id="JSWE01000206">
    <property type="protein sequence ID" value="KIE04273.1"/>
    <property type="molecule type" value="Genomic_DNA"/>
</dbReference>
<name>A0A0C1QJ97_9RICK</name>
<evidence type="ECO:0000259" key="2">
    <source>
        <dbReference type="PROSITE" id="PS50206"/>
    </source>
</evidence>
<dbReference type="SMART" id="SM00450">
    <property type="entry name" value="RHOD"/>
    <property type="match status" value="1"/>
</dbReference>
<evidence type="ECO:0000313" key="4">
    <source>
        <dbReference type="Proteomes" id="UP000031258"/>
    </source>
</evidence>
<comment type="function">
    <text evidence="1">Catalyzes oxygen-dependent 5-hydroxyuridine (ho5U) modification at position 34 in tRNAs.</text>
</comment>
<dbReference type="RefSeq" id="WP_084212934.1">
    <property type="nucleotide sequence ID" value="NZ_JSWE01000206.1"/>
</dbReference>
<feature type="domain" description="Rhodanese" evidence="2">
    <location>
        <begin position="147"/>
        <end position="242"/>
    </location>
</feature>
<dbReference type="Pfam" id="PF17773">
    <property type="entry name" value="UPF0176_N"/>
    <property type="match status" value="1"/>
</dbReference>
<dbReference type="InterPro" id="IPR001763">
    <property type="entry name" value="Rhodanese-like_dom"/>
</dbReference>
<dbReference type="SUPFAM" id="SSF52821">
    <property type="entry name" value="Rhodanese/Cell cycle control phosphatase"/>
    <property type="match status" value="1"/>
</dbReference>
<dbReference type="PATRIC" id="fig|86105.3.peg.1813"/>
<comment type="similarity">
    <text evidence="1">Belongs to the TrhO family.</text>
</comment>
<dbReference type="PANTHER" id="PTHR43268">
    <property type="entry name" value="THIOSULFATE SULFURTRANSFERASE/RHODANESE-LIKE DOMAIN-CONTAINING PROTEIN 2"/>
    <property type="match status" value="1"/>
</dbReference>
<comment type="catalytic activity">
    <reaction evidence="1">
        <text>uridine(34) in tRNA + AH2 + O2 = 5-hydroxyuridine(34) in tRNA + A + H2O</text>
        <dbReference type="Rhea" id="RHEA:64224"/>
        <dbReference type="Rhea" id="RHEA-COMP:11727"/>
        <dbReference type="Rhea" id="RHEA-COMP:13381"/>
        <dbReference type="ChEBI" id="CHEBI:13193"/>
        <dbReference type="ChEBI" id="CHEBI:15377"/>
        <dbReference type="ChEBI" id="CHEBI:15379"/>
        <dbReference type="ChEBI" id="CHEBI:17499"/>
        <dbReference type="ChEBI" id="CHEBI:65315"/>
        <dbReference type="ChEBI" id="CHEBI:136877"/>
    </reaction>
</comment>
<keyword evidence="4" id="KW-1185">Reference proteome</keyword>
<gene>
    <name evidence="1" type="primary">trhO</name>
    <name evidence="3" type="ORF">NF27_IN00140</name>
</gene>
<dbReference type="PANTHER" id="PTHR43268:SF3">
    <property type="entry name" value="RHODANESE-LIKE DOMAIN-CONTAINING PROTEIN 7-RELATED"/>
    <property type="match status" value="1"/>
</dbReference>
<dbReference type="InterPro" id="IPR036873">
    <property type="entry name" value="Rhodanese-like_dom_sf"/>
</dbReference>
<dbReference type="Proteomes" id="UP000031258">
    <property type="component" value="Unassembled WGS sequence"/>
</dbReference>
<dbReference type="AlphaFoldDB" id="A0A0C1QJ97"/>
<proteinExistence type="inferred from homology"/>
<dbReference type="OrthoDB" id="9778326at2"/>
<evidence type="ECO:0000313" key="3">
    <source>
        <dbReference type="EMBL" id="KIE04273.1"/>
    </source>
</evidence>
<dbReference type="HAMAP" id="MF_00469">
    <property type="entry name" value="TrhO"/>
    <property type="match status" value="1"/>
</dbReference>
<dbReference type="Pfam" id="PF00581">
    <property type="entry name" value="Rhodanese"/>
    <property type="match status" value="1"/>
</dbReference>
<dbReference type="STRING" id="86105.NF27_IN00140"/>